<evidence type="ECO:0000313" key="2">
    <source>
        <dbReference type="Proteomes" id="UP000503004"/>
    </source>
</evidence>
<proteinExistence type="predicted"/>
<dbReference type="PANTHER" id="PTHR20974">
    <property type="entry name" value="UPF0585 PROTEIN CG18661"/>
    <property type="match status" value="1"/>
</dbReference>
<protein>
    <submittedName>
        <fullName evidence="1">DUF938 domain-containing protein</fullName>
    </submittedName>
</protein>
<sequence>MNLDTPPLDPHPFSPSMAWAGFRNRDAILEVLRDIFPRKKCRVLEFASGSGMHVHYFAPHFAHLTFHPSDKDEEVLPHIEERTRQSGLRNVAKPRRLDLGLPHTWPDGEEFHAIYCIDVLQVAPVSIADGMMKCASKVLADDGLLFVYGPFLDYGRFTAASNEEFDRRLRSAGEAGWGLKDIAELDRAAGRNGMRLDDEIDMPSNDFALIYRRA</sequence>
<reference evidence="2" key="1">
    <citation type="submission" date="2019-12" db="EMBL/GenBank/DDBJ databases">
        <authorList>
            <person name="Awala S.I."/>
            <person name="Rhee S.K."/>
        </authorList>
    </citation>
    <scope>NUCLEOTIDE SEQUENCE [LARGE SCALE GENOMIC DNA]</scope>
    <source>
        <strain evidence="2">IM1</strain>
    </source>
</reference>
<dbReference type="Gene3D" id="3.40.50.150">
    <property type="entry name" value="Vaccinia Virus protein VP39"/>
    <property type="match status" value="1"/>
</dbReference>
<organism evidence="1 2">
    <name type="scientific">Methylococcus geothermalis</name>
    <dbReference type="NCBI Taxonomy" id="2681310"/>
    <lineage>
        <taxon>Bacteria</taxon>
        <taxon>Pseudomonadati</taxon>
        <taxon>Pseudomonadota</taxon>
        <taxon>Gammaproteobacteria</taxon>
        <taxon>Methylococcales</taxon>
        <taxon>Methylococcaceae</taxon>
        <taxon>Methylococcus</taxon>
    </lineage>
</organism>
<dbReference type="KEGG" id="metu:GNH96_13280"/>
<evidence type="ECO:0000313" key="1">
    <source>
        <dbReference type="EMBL" id="QJD30842.1"/>
    </source>
</evidence>
<name>A0A858QA75_9GAMM</name>
<dbReference type="InterPro" id="IPR029063">
    <property type="entry name" value="SAM-dependent_MTases_sf"/>
</dbReference>
<dbReference type="Pfam" id="PF06080">
    <property type="entry name" value="DUF938"/>
    <property type="match status" value="1"/>
</dbReference>
<dbReference type="InterPro" id="IPR010342">
    <property type="entry name" value="DUF938"/>
</dbReference>
<dbReference type="AlphaFoldDB" id="A0A858QA75"/>
<dbReference type="RefSeq" id="WP_169604117.1">
    <property type="nucleotide sequence ID" value="NZ_CP046565.1"/>
</dbReference>
<dbReference type="Proteomes" id="UP000503004">
    <property type="component" value="Chromosome"/>
</dbReference>
<keyword evidence="2" id="KW-1185">Reference proteome</keyword>
<dbReference type="SUPFAM" id="SSF53335">
    <property type="entry name" value="S-adenosyl-L-methionine-dependent methyltransferases"/>
    <property type="match status" value="1"/>
</dbReference>
<dbReference type="EMBL" id="CP046565">
    <property type="protein sequence ID" value="QJD30842.1"/>
    <property type="molecule type" value="Genomic_DNA"/>
</dbReference>
<dbReference type="PANTHER" id="PTHR20974:SF0">
    <property type="entry name" value="UPF0585 PROTEIN CG18661"/>
    <property type="match status" value="1"/>
</dbReference>
<gene>
    <name evidence="1" type="ORF">GNH96_13280</name>
</gene>
<accession>A0A858QA75</accession>